<name>S7RK17_GLOTA</name>
<dbReference type="KEGG" id="gtr:GLOTRDRAFT_20596"/>
<evidence type="ECO:0000259" key="15">
    <source>
        <dbReference type="PROSITE" id="PS50994"/>
    </source>
</evidence>
<evidence type="ECO:0000256" key="4">
    <source>
        <dbReference type="ARBA" id="ARBA00022723"/>
    </source>
</evidence>
<dbReference type="PANTHER" id="PTHR42648">
    <property type="entry name" value="TRANSPOSASE, PUTATIVE-RELATED"/>
    <property type="match status" value="1"/>
</dbReference>
<dbReference type="GO" id="GO:0004519">
    <property type="term" value="F:endonuclease activity"/>
    <property type="evidence" value="ECO:0007669"/>
    <property type="project" value="UniProtKB-KW"/>
</dbReference>
<dbReference type="GO" id="GO:0003723">
    <property type="term" value="F:RNA binding"/>
    <property type="evidence" value="ECO:0007669"/>
    <property type="project" value="UniProtKB-KW"/>
</dbReference>
<feature type="non-terminal residue" evidence="16">
    <location>
        <position position="1"/>
    </location>
</feature>
<keyword evidence="12" id="KW-0233">DNA recombination</keyword>
<dbReference type="InterPro" id="IPR012337">
    <property type="entry name" value="RNaseH-like_sf"/>
</dbReference>
<dbReference type="SUPFAM" id="SSF53098">
    <property type="entry name" value="Ribonuclease H-like"/>
    <property type="match status" value="1"/>
</dbReference>
<dbReference type="PANTHER" id="PTHR42648:SF11">
    <property type="entry name" value="TRANSPOSON TY4-P GAG-POL POLYPROTEIN"/>
    <property type="match status" value="1"/>
</dbReference>
<evidence type="ECO:0000256" key="3">
    <source>
        <dbReference type="ARBA" id="ARBA00022722"/>
    </source>
</evidence>
<keyword evidence="6" id="KW-0378">Hydrolase</keyword>
<comment type="catalytic activity">
    <reaction evidence="13">
        <text>DNA(n) + a 2'-deoxyribonucleoside 5'-triphosphate = DNA(n+1) + diphosphate</text>
        <dbReference type="Rhea" id="RHEA:22508"/>
        <dbReference type="Rhea" id="RHEA-COMP:17339"/>
        <dbReference type="Rhea" id="RHEA-COMP:17340"/>
        <dbReference type="ChEBI" id="CHEBI:33019"/>
        <dbReference type="ChEBI" id="CHEBI:61560"/>
        <dbReference type="ChEBI" id="CHEBI:173112"/>
        <dbReference type="EC" id="2.7.7.49"/>
    </reaction>
</comment>
<evidence type="ECO:0000256" key="5">
    <source>
        <dbReference type="ARBA" id="ARBA00022759"/>
    </source>
</evidence>
<evidence type="ECO:0000313" key="17">
    <source>
        <dbReference type="Proteomes" id="UP000030669"/>
    </source>
</evidence>
<evidence type="ECO:0000256" key="14">
    <source>
        <dbReference type="ARBA" id="ARBA00049244"/>
    </source>
</evidence>
<keyword evidence="2" id="KW-0548">Nucleotidyltransferase</keyword>
<keyword evidence="4" id="KW-0479">Metal-binding</keyword>
<dbReference type="InterPro" id="IPR039537">
    <property type="entry name" value="Retrotran_Ty1/copia-like"/>
</dbReference>
<protein>
    <submittedName>
        <fullName evidence="16">Ribonuclease H-like protein</fullName>
    </submittedName>
</protein>
<dbReference type="Gene3D" id="3.30.420.10">
    <property type="entry name" value="Ribonuclease H-like superfamily/Ribonuclease H"/>
    <property type="match status" value="1"/>
</dbReference>
<keyword evidence="1" id="KW-0815">Transposition</keyword>
<keyword evidence="11" id="KW-0808">Transferase</keyword>
<dbReference type="GO" id="GO:0015074">
    <property type="term" value="P:DNA integration"/>
    <property type="evidence" value="ECO:0007669"/>
    <property type="project" value="UniProtKB-KW"/>
</dbReference>
<keyword evidence="7" id="KW-0460">Magnesium</keyword>
<evidence type="ECO:0000256" key="10">
    <source>
        <dbReference type="ARBA" id="ARBA00022918"/>
    </source>
</evidence>
<evidence type="ECO:0000256" key="2">
    <source>
        <dbReference type="ARBA" id="ARBA00022695"/>
    </source>
</evidence>
<keyword evidence="9" id="KW-0229">DNA integration</keyword>
<keyword evidence="11" id="KW-0239">DNA-directed DNA polymerase</keyword>
<evidence type="ECO:0000256" key="13">
    <source>
        <dbReference type="ARBA" id="ARBA00048173"/>
    </source>
</evidence>
<keyword evidence="10" id="KW-0695">RNA-directed DNA polymerase</keyword>
<dbReference type="HOGENOM" id="CLU_001650_20_4_1"/>
<dbReference type="GO" id="GO:0003887">
    <property type="term" value="F:DNA-directed DNA polymerase activity"/>
    <property type="evidence" value="ECO:0007669"/>
    <property type="project" value="UniProtKB-KW"/>
</dbReference>
<dbReference type="OrthoDB" id="3243429at2759"/>
<dbReference type="GO" id="GO:0005634">
    <property type="term" value="C:nucleus"/>
    <property type="evidence" value="ECO:0007669"/>
    <property type="project" value="UniProtKB-ARBA"/>
</dbReference>
<dbReference type="GO" id="GO:0046872">
    <property type="term" value="F:metal ion binding"/>
    <property type="evidence" value="ECO:0007669"/>
    <property type="project" value="UniProtKB-KW"/>
</dbReference>
<feature type="domain" description="Integrase catalytic" evidence="15">
    <location>
        <begin position="1"/>
        <end position="143"/>
    </location>
</feature>
<evidence type="ECO:0000256" key="12">
    <source>
        <dbReference type="ARBA" id="ARBA00023172"/>
    </source>
</evidence>
<evidence type="ECO:0000256" key="6">
    <source>
        <dbReference type="ARBA" id="ARBA00022801"/>
    </source>
</evidence>
<organism evidence="16 17">
    <name type="scientific">Gloeophyllum trabeum (strain ATCC 11539 / FP-39264 / Madison 617)</name>
    <name type="common">Brown rot fungus</name>
    <dbReference type="NCBI Taxonomy" id="670483"/>
    <lineage>
        <taxon>Eukaryota</taxon>
        <taxon>Fungi</taxon>
        <taxon>Dikarya</taxon>
        <taxon>Basidiomycota</taxon>
        <taxon>Agaricomycotina</taxon>
        <taxon>Agaricomycetes</taxon>
        <taxon>Gloeophyllales</taxon>
        <taxon>Gloeophyllaceae</taxon>
        <taxon>Gloeophyllum</taxon>
    </lineage>
</organism>
<dbReference type="Pfam" id="PF25597">
    <property type="entry name" value="SH3_retrovirus"/>
    <property type="match status" value="1"/>
</dbReference>
<dbReference type="OMA" id="ICHEYTI"/>
<gene>
    <name evidence="16" type="ORF">GLOTRDRAFT_20596</name>
</gene>
<keyword evidence="8" id="KW-0694">RNA-binding</keyword>
<dbReference type="GO" id="GO:0006310">
    <property type="term" value="P:DNA recombination"/>
    <property type="evidence" value="ECO:0007669"/>
    <property type="project" value="UniProtKB-KW"/>
</dbReference>
<dbReference type="PROSITE" id="PS50994">
    <property type="entry name" value="INTEGRASE"/>
    <property type="match status" value="1"/>
</dbReference>
<evidence type="ECO:0000313" key="16">
    <source>
        <dbReference type="EMBL" id="EPQ54730.1"/>
    </source>
</evidence>
<sequence>YKYWITFIDAHTRFFVVSFLRKKSDAFEAFKAYKAYAENALGAMIKCTLDDKGGEYVSKEWDAYCVQEGIVRKHTETDEPYQNGISERANQTIQAAVTAMLVEAKLPASFWTYAVRCFVHVHNRLPTSSLSGAIPYSLWKKGKKPDLSYFRVFGSLAYVLIRKDKRKALQTHTRKCIFVGYADRVRAWLFYDPATRKFFNSSNAVFDERCFP</sequence>
<dbReference type="GO" id="GO:0003964">
    <property type="term" value="F:RNA-directed DNA polymerase activity"/>
    <property type="evidence" value="ECO:0007669"/>
    <property type="project" value="UniProtKB-KW"/>
</dbReference>
<dbReference type="InterPro" id="IPR001584">
    <property type="entry name" value="Integrase_cat-core"/>
</dbReference>
<accession>S7RK17</accession>
<keyword evidence="3" id="KW-0540">Nuclease</keyword>
<keyword evidence="5" id="KW-0255">Endonuclease</keyword>
<dbReference type="InterPro" id="IPR036397">
    <property type="entry name" value="RNaseH_sf"/>
</dbReference>
<dbReference type="EMBL" id="KB469303">
    <property type="protein sequence ID" value="EPQ54730.1"/>
    <property type="molecule type" value="Genomic_DNA"/>
</dbReference>
<proteinExistence type="predicted"/>
<evidence type="ECO:0000256" key="8">
    <source>
        <dbReference type="ARBA" id="ARBA00022884"/>
    </source>
</evidence>
<dbReference type="GO" id="GO:0016787">
    <property type="term" value="F:hydrolase activity"/>
    <property type="evidence" value="ECO:0007669"/>
    <property type="project" value="UniProtKB-KW"/>
</dbReference>
<evidence type="ECO:0000256" key="11">
    <source>
        <dbReference type="ARBA" id="ARBA00022932"/>
    </source>
</evidence>
<feature type="non-terminal residue" evidence="16">
    <location>
        <position position="212"/>
    </location>
</feature>
<dbReference type="AlphaFoldDB" id="S7RK17"/>
<keyword evidence="17" id="KW-1185">Reference proteome</keyword>
<dbReference type="GeneID" id="19305013"/>
<dbReference type="RefSeq" id="XP_007866607.1">
    <property type="nucleotide sequence ID" value="XM_007868416.1"/>
</dbReference>
<dbReference type="eggNOG" id="KOG0017">
    <property type="taxonomic scope" value="Eukaryota"/>
</dbReference>
<evidence type="ECO:0000256" key="9">
    <source>
        <dbReference type="ARBA" id="ARBA00022908"/>
    </source>
</evidence>
<dbReference type="GO" id="GO:0032196">
    <property type="term" value="P:transposition"/>
    <property type="evidence" value="ECO:0007669"/>
    <property type="project" value="UniProtKB-KW"/>
</dbReference>
<dbReference type="Proteomes" id="UP000030669">
    <property type="component" value="Unassembled WGS sequence"/>
</dbReference>
<evidence type="ECO:0000256" key="7">
    <source>
        <dbReference type="ARBA" id="ARBA00022842"/>
    </source>
</evidence>
<dbReference type="InterPro" id="IPR057670">
    <property type="entry name" value="SH3_retrovirus"/>
</dbReference>
<comment type="catalytic activity">
    <reaction evidence="14">
        <text>DNA(n) + a 2'-deoxyribonucleoside 5'-triphosphate = DNA(n+1) + diphosphate</text>
        <dbReference type="Rhea" id="RHEA:22508"/>
        <dbReference type="Rhea" id="RHEA-COMP:17339"/>
        <dbReference type="Rhea" id="RHEA-COMP:17340"/>
        <dbReference type="ChEBI" id="CHEBI:33019"/>
        <dbReference type="ChEBI" id="CHEBI:61560"/>
        <dbReference type="ChEBI" id="CHEBI:173112"/>
        <dbReference type="EC" id="2.7.7.7"/>
    </reaction>
</comment>
<evidence type="ECO:0000256" key="1">
    <source>
        <dbReference type="ARBA" id="ARBA00022578"/>
    </source>
</evidence>
<reference evidence="16 17" key="1">
    <citation type="journal article" date="2012" name="Science">
        <title>The Paleozoic origin of enzymatic lignin decomposition reconstructed from 31 fungal genomes.</title>
        <authorList>
            <person name="Floudas D."/>
            <person name="Binder M."/>
            <person name="Riley R."/>
            <person name="Barry K."/>
            <person name="Blanchette R.A."/>
            <person name="Henrissat B."/>
            <person name="Martinez A.T."/>
            <person name="Otillar R."/>
            <person name="Spatafora J.W."/>
            <person name="Yadav J.S."/>
            <person name="Aerts A."/>
            <person name="Benoit I."/>
            <person name="Boyd A."/>
            <person name="Carlson A."/>
            <person name="Copeland A."/>
            <person name="Coutinho P.M."/>
            <person name="de Vries R.P."/>
            <person name="Ferreira P."/>
            <person name="Findley K."/>
            <person name="Foster B."/>
            <person name="Gaskell J."/>
            <person name="Glotzer D."/>
            <person name="Gorecki P."/>
            <person name="Heitman J."/>
            <person name="Hesse C."/>
            <person name="Hori C."/>
            <person name="Igarashi K."/>
            <person name="Jurgens J.A."/>
            <person name="Kallen N."/>
            <person name="Kersten P."/>
            <person name="Kohler A."/>
            <person name="Kuees U."/>
            <person name="Kumar T.K.A."/>
            <person name="Kuo A."/>
            <person name="LaButti K."/>
            <person name="Larrondo L.F."/>
            <person name="Lindquist E."/>
            <person name="Ling A."/>
            <person name="Lombard V."/>
            <person name="Lucas S."/>
            <person name="Lundell T."/>
            <person name="Martin R."/>
            <person name="McLaughlin D.J."/>
            <person name="Morgenstern I."/>
            <person name="Morin E."/>
            <person name="Murat C."/>
            <person name="Nagy L.G."/>
            <person name="Nolan M."/>
            <person name="Ohm R.A."/>
            <person name="Patyshakuliyeva A."/>
            <person name="Rokas A."/>
            <person name="Ruiz-Duenas F.J."/>
            <person name="Sabat G."/>
            <person name="Salamov A."/>
            <person name="Samejima M."/>
            <person name="Schmutz J."/>
            <person name="Slot J.C."/>
            <person name="St John F."/>
            <person name="Stenlid J."/>
            <person name="Sun H."/>
            <person name="Sun S."/>
            <person name="Syed K."/>
            <person name="Tsang A."/>
            <person name="Wiebenga A."/>
            <person name="Young D."/>
            <person name="Pisabarro A."/>
            <person name="Eastwood D.C."/>
            <person name="Martin F."/>
            <person name="Cullen D."/>
            <person name="Grigoriev I.V."/>
            <person name="Hibbett D.S."/>
        </authorList>
    </citation>
    <scope>NUCLEOTIDE SEQUENCE [LARGE SCALE GENOMIC DNA]</scope>
    <source>
        <strain evidence="16 17">ATCC 11539</strain>
    </source>
</reference>